<evidence type="ECO:0000313" key="2">
    <source>
        <dbReference type="EMBL" id="MCM2681111.1"/>
    </source>
</evidence>
<keyword evidence="1" id="KW-0732">Signal</keyword>
<reference evidence="2 3" key="1">
    <citation type="journal article" date="2013" name="Antonie Van Leeuwenhoek">
        <title>Echinimonas agarilytica gen. nov., sp. nov., a new gammaproteobacterium isolated from the sea urchin Strongylocentrotus intermedius.</title>
        <authorList>
            <person name="Nedashkovskaya O.I."/>
            <person name="Stenkova A.M."/>
            <person name="Zhukova N.V."/>
            <person name="Van Trappen S."/>
            <person name="Lee J.S."/>
            <person name="Kim S.B."/>
        </authorList>
    </citation>
    <scope>NUCLEOTIDE SEQUENCE [LARGE SCALE GENOMIC DNA]</scope>
    <source>
        <strain evidence="2 3">KMM 6351</strain>
    </source>
</reference>
<dbReference type="RefSeq" id="WP_251262595.1">
    <property type="nucleotide sequence ID" value="NZ_JAMQGP010000009.1"/>
</dbReference>
<keyword evidence="3" id="KW-1185">Reference proteome</keyword>
<evidence type="ECO:0000313" key="3">
    <source>
        <dbReference type="Proteomes" id="UP001165393"/>
    </source>
</evidence>
<comment type="caution">
    <text evidence="2">The sequence shown here is derived from an EMBL/GenBank/DDBJ whole genome shotgun (WGS) entry which is preliminary data.</text>
</comment>
<proteinExistence type="predicted"/>
<dbReference type="AlphaFoldDB" id="A0AA41WB07"/>
<accession>A0AA41WB07</accession>
<gene>
    <name evidence="2" type="ORF">NAF29_15765</name>
</gene>
<dbReference type="EMBL" id="JAMQGP010000009">
    <property type="protein sequence ID" value="MCM2681111.1"/>
    <property type="molecule type" value="Genomic_DNA"/>
</dbReference>
<protein>
    <submittedName>
        <fullName evidence="2">Uncharacterized protein</fullName>
    </submittedName>
</protein>
<organism evidence="2 3">
    <name type="scientific">Echinimonas agarilytica</name>
    <dbReference type="NCBI Taxonomy" id="1215918"/>
    <lineage>
        <taxon>Bacteria</taxon>
        <taxon>Pseudomonadati</taxon>
        <taxon>Pseudomonadota</taxon>
        <taxon>Gammaproteobacteria</taxon>
        <taxon>Alteromonadales</taxon>
        <taxon>Echinimonadaceae</taxon>
        <taxon>Echinimonas</taxon>
    </lineage>
</organism>
<feature type="signal peptide" evidence="1">
    <location>
        <begin position="1"/>
        <end position="19"/>
    </location>
</feature>
<dbReference type="Proteomes" id="UP001165393">
    <property type="component" value="Unassembled WGS sequence"/>
</dbReference>
<feature type="chain" id="PRO_5041286916" evidence="1">
    <location>
        <begin position="20"/>
        <end position="130"/>
    </location>
</feature>
<evidence type="ECO:0000256" key="1">
    <source>
        <dbReference type="SAM" id="SignalP"/>
    </source>
</evidence>
<sequence>MKISIILFVLITSSFSSIANEIDPKDIIGIWGNSEDGGKTIWAYDQYFPNGSLKSWGRIPQTPIQFKVEGTYEVKHKFKTSSCLTISKTSHPELMPVGEHWCDEIIELNDKVFVYKSSDGEITILYRQDL</sequence>
<name>A0AA41WB07_9GAMM</name>